<evidence type="ECO:0000313" key="6">
    <source>
        <dbReference type="Proteomes" id="UP000199558"/>
    </source>
</evidence>
<reference evidence="6" key="1">
    <citation type="submission" date="2016-06" db="EMBL/GenBank/DDBJ databases">
        <authorList>
            <person name="Varghese N."/>
            <person name="Submissions Spin"/>
        </authorList>
    </citation>
    <scope>NUCLEOTIDE SEQUENCE [LARGE SCALE GENOMIC DNA]</scope>
    <source>
        <strain evidence="6">DSM 45794</strain>
    </source>
</reference>
<organism evidence="5 6">
    <name type="scientific">Micromonospora sediminicola</name>
    <dbReference type="NCBI Taxonomy" id="946078"/>
    <lineage>
        <taxon>Bacteria</taxon>
        <taxon>Bacillati</taxon>
        <taxon>Actinomycetota</taxon>
        <taxon>Actinomycetes</taxon>
        <taxon>Micromonosporales</taxon>
        <taxon>Micromonosporaceae</taxon>
        <taxon>Micromonospora</taxon>
    </lineage>
</organism>
<dbReference type="RefSeq" id="WP_245666768.1">
    <property type="nucleotide sequence ID" value="NZ_FLRH01000004.1"/>
</dbReference>
<evidence type="ECO:0000259" key="3">
    <source>
        <dbReference type="Pfam" id="PF20148"/>
    </source>
</evidence>
<dbReference type="AlphaFoldDB" id="A0A1A9BF33"/>
<proteinExistence type="predicted"/>
<evidence type="ECO:0000259" key="4">
    <source>
        <dbReference type="Pfam" id="PF25023"/>
    </source>
</evidence>
<evidence type="ECO:0000313" key="5">
    <source>
        <dbReference type="EMBL" id="SBT67696.1"/>
    </source>
</evidence>
<dbReference type="NCBIfam" id="TIGR01643">
    <property type="entry name" value="YD_repeat_2x"/>
    <property type="match status" value="4"/>
</dbReference>
<dbReference type="Proteomes" id="UP000199558">
    <property type="component" value="Unassembled WGS sequence"/>
</dbReference>
<feature type="chain" id="PRO_5008384202" evidence="2">
    <location>
        <begin position="31"/>
        <end position="1114"/>
    </location>
</feature>
<dbReference type="InterPro" id="IPR050708">
    <property type="entry name" value="T6SS_VgrG/RHS"/>
</dbReference>
<dbReference type="STRING" id="946078.GA0070622_4759"/>
<feature type="domain" description="Teneurin-like YD-shell" evidence="4">
    <location>
        <begin position="753"/>
        <end position="1006"/>
    </location>
</feature>
<keyword evidence="6" id="KW-1185">Reference proteome</keyword>
<dbReference type="InterPro" id="IPR006530">
    <property type="entry name" value="YD"/>
</dbReference>
<dbReference type="PANTHER" id="PTHR32305:SF15">
    <property type="entry name" value="PROTEIN RHSA-RELATED"/>
    <property type="match status" value="1"/>
</dbReference>
<dbReference type="EMBL" id="FLRH01000004">
    <property type="protein sequence ID" value="SBT67696.1"/>
    <property type="molecule type" value="Genomic_DNA"/>
</dbReference>
<dbReference type="NCBIfam" id="TIGR03696">
    <property type="entry name" value="Rhs_assc_core"/>
    <property type="match status" value="1"/>
</dbReference>
<dbReference type="InterPro" id="IPR022385">
    <property type="entry name" value="Rhs_assc_core"/>
</dbReference>
<keyword evidence="2" id="KW-0732">Signal</keyword>
<name>A0A1A9BF33_9ACTN</name>
<dbReference type="Pfam" id="PF25023">
    <property type="entry name" value="TEN_YD-shell"/>
    <property type="match status" value="2"/>
</dbReference>
<sequence>MQKRRAMSTTAVVTALASAWLVAPAAPASAAPAASGGLTPVVSPRTGGTVKLFDTPHRTAGRTVVAQGVAPTVPKGTGPARNATQIPFSISDRIQAKVNVGSGNLLITSTELTLPGVAANVTIGAAFNSLLLGTDLPQGAHGPGWRTRAGMDVRLVKADDGSVTYAAADGVVGKFTVLGSGYKTPVEFKAVLAKDGTGWKLTEHGGKRLYFDSAGLLTKTLDRSDNATTYTYASGKLSKVTSDRGNGSVRSAVPTYTGNQITKYRQTADDGAWREVSYQYDSSNRLTTIQSATWRKTLFDYNSAGDLVKITAMDNSFHTFTYDGQHRVTSVTQVTNVPTMTGSTTRFAYPTSSQTLVADARQDLGQSVAAVPHSTYDLNSDKKVTKVTDAAGNERSTSYTPFGDVAGTVSPEGGTVTNTYGANGGESLTKSDSPTGASASAAYTGVASQTNPTANFQPSSSIDTQANSSTYTYNGVGNRTSTKDALAADAKVDYNTDGTVKSSTDPGNGTNATTYGYDANKQVIKLTPPTGNGLVAKTFSYDNFGRLKTVSDGCVTTYEYSLDDRVTKISHSGCAAAGDVVYEYGGSGNLIKRTDASGVTTYLYDTLNRLRERTAGTETLSYTPDAVGNLVKLTDGRGTTQYYYNTRNLLVRMDTAGGTRYNFLYDNNGNRTTTYFATDNTNSVWAMKTTTTYDKSDRPLRVTTKRFSSSPATVSDITYCYAKYVAGQGCSTAKTDDTGLRQWQKDESTGTVSQFSYDKGNRLTKATNVGGKTYEYAYDTNGNRTTVKVDASTTQSLTFNSANQITTTNNTYDGRGSQTKSSAPAVTTLGYNGLKQMTTAGSGSYTYAGADQVELTSGNGTAMVFGRQDQYGVPALQSYRNGSGTVYVERDGIGSLLGLRINNRDYAYVLDGQGSPIAVVSSDGTTVATYRYDPYGVVTSSDEYYLGQTNILRYAGGIYDPATKYTKFGQRWYNPDHGRFTQQDNLSFIGNPANGNRYAYAADNPIGNIDPTGQDSESFGFEICYVLCAGLAYEWDDEGNQGITGSIGTGAGASVSYQKGSGNVEDGGGVYGQCALGAISAGAEVDWEGESDYNGGVSSGGTGCSAGFQGTVAF</sequence>
<evidence type="ECO:0000256" key="2">
    <source>
        <dbReference type="SAM" id="SignalP"/>
    </source>
</evidence>
<dbReference type="InterPro" id="IPR056823">
    <property type="entry name" value="TEN-like_YD-shell"/>
</dbReference>
<dbReference type="PANTHER" id="PTHR32305">
    <property type="match status" value="1"/>
</dbReference>
<feature type="domain" description="Teneurin-like YD-shell" evidence="4">
    <location>
        <begin position="483"/>
        <end position="629"/>
    </location>
</feature>
<feature type="domain" description="DUF6531" evidence="3">
    <location>
        <begin position="97"/>
        <end position="174"/>
    </location>
</feature>
<dbReference type="Pfam" id="PF20148">
    <property type="entry name" value="DUF6531"/>
    <property type="match status" value="1"/>
</dbReference>
<dbReference type="Gene3D" id="2.180.10.10">
    <property type="entry name" value="RHS repeat-associated core"/>
    <property type="match status" value="2"/>
</dbReference>
<protein>
    <submittedName>
        <fullName evidence="5">RHS repeat-associated core domain-containing protein</fullName>
    </submittedName>
</protein>
<feature type="signal peptide" evidence="2">
    <location>
        <begin position="1"/>
        <end position="30"/>
    </location>
</feature>
<accession>A0A1A9BF33</accession>
<gene>
    <name evidence="5" type="ORF">GA0070622_4759</name>
</gene>
<evidence type="ECO:0000256" key="1">
    <source>
        <dbReference type="ARBA" id="ARBA00022737"/>
    </source>
</evidence>
<dbReference type="InterPro" id="IPR045351">
    <property type="entry name" value="DUF6531"/>
</dbReference>
<keyword evidence="1" id="KW-0677">Repeat</keyword>